<dbReference type="SUPFAM" id="SSF57567">
    <property type="entry name" value="Serine protease inhibitors"/>
    <property type="match status" value="1"/>
</dbReference>
<protein>
    <recommendedName>
        <fullName evidence="3">TIL domain-containing protein</fullName>
    </recommendedName>
</protein>
<evidence type="ECO:0000256" key="2">
    <source>
        <dbReference type="SAM" id="SignalP"/>
    </source>
</evidence>
<evidence type="ECO:0000256" key="1">
    <source>
        <dbReference type="ARBA" id="ARBA00022900"/>
    </source>
</evidence>
<keyword evidence="5" id="KW-1185">Reference proteome</keyword>
<name>A0AA36GXC6_CYLNA</name>
<feature type="signal peptide" evidence="2">
    <location>
        <begin position="1"/>
        <end position="16"/>
    </location>
</feature>
<dbReference type="InterPro" id="IPR036084">
    <property type="entry name" value="Ser_inhib-like_sf"/>
</dbReference>
<keyword evidence="2" id="KW-0732">Signal</keyword>
<gene>
    <name evidence="4" type="ORF">CYNAS_LOCUS12056</name>
</gene>
<organism evidence="4 5">
    <name type="scientific">Cylicocyclus nassatus</name>
    <name type="common">Nematode worm</name>
    <dbReference type="NCBI Taxonomy" id="53992"/>
    <lineage>
        <taxon>Eukaryota</taxon>
        <taxon>Metazoa</taxon>
        <taxon>Ecdysozoa</taxon>
        <taxon>Nematoda</taxon>
        <taxon>Chromadorea</taxon>
        <taxon>Rhabditida</taxon>
        <taxon>Rhabditina</taxon>
        <taxon>Rhabditomorpha</taxon>
        <taxon>Strongyloidea</taxon>
        <taxon>Strongylidae</taxon>
        <taxon>Cylicocyclus</taxon>
    </lineage>
</organism>
<dbReference type="Gene3D" id="2.10.25.10">
    <property type="entry name" value="Laminin"/>
    <property type="match status" value="1"/>
</dbReference>
<comment type="caution">
    <text evidence="4">The sequence shown here is derived from an EMBL/GenBank/DDBJ whole genome shotgun (WGS) entry which is preliminary data.</text>
</comment>
<dbReference type="InterPro" id="IPR002919">
    <property type="entry name" value="TIL_dom"/>
</dbReference>
<dbReference type="AlphaFoldDB" id="A0AA36GXC6"/>
<dbReference type="EMBL" id="CATQJL010000223">
    <property type="protein sequence ID" value="CAJ0600073.1"/>
    <property type="molecule type" value="Genomic_DNA"/>
</dbReference>
<accession>A0AA36GXC6</accession>
<proteinExistence type="predicted"/>
<dbReference type="GO" id="GO:0004867">
    <property type="term" value="F:serine-type endopeptidase inhibitor activity"/>
    <property type="evidence" value="ECO:0007669"/>
    <property type="project" value="UniProtKB-KW"/>
</dbReference>
<keyword evidence="1" id="KW-0646">Protease inhibitor</keyword>
<dbReference type="Proteomes" id="UP001176961">
    <property type="component" value="Unassembled WGS sequence"/>
</dbReference>
<evidence type="ECO:0000259" key="3">
    <source>
        <dbReference type="Pfam" id="PF01826"/>
    </source>
</evidence>
<sequence>MKVAILIAATVLIVYAEQDPFKCDKDGKCAPGLRCEDGDCVLRTDCPVLSMPRLKAGCKMELIVDERDCPMPKIVCNKKNSQCGSVFCEPGYECDDETLKCVPRVDCPSIALPEVEGCTDKMILDEFDCLVPVRTCKQEKPLRQRRDTASTKSMVKCPKNAEWRECTNICPDKSCDNYLHVSTCFSLRCGMPGCMCKEGHVYLTSANKDAGCVPRETCVKLDALKKNVIANKPRDRGVQETKN</sequence>
<keyword evidence="1" id="KW-0722">Serine protease inhibitor</keyword>
<dbReference type="CDD" id="cd19941">
    <property type="entry name" value="TIL"/>
    <property type="match status" value="1"/>
</dbReference>
<feature type="domain" description="TIL" evidence="3">
    <location>
        <begin position="157"/>
        <end position="218"/>
    </location>
</feature>
<evidence type="ECO:0000313" key="5">
    <source>
        <dbReference type="Proteomes" id="UP001176961"/>
    </source>
</evidence>
<dbReference type="Pfam" id="PF01826">
    <property type="entry name" value="TIL"/>
    <property type="match status" value="1"/>
</dbReference>
<feature type="chain" id="PRO_5041412693" description="TIL domain-containing protein" evidence="2">
    <location>
        <begin position="17"/>
        <end position="243"/>
    </location>
</feature>
<reference evidence="4" key="1">
    <citation type="submission" date="2023-07" db="EMBL/GenBank/DDBJ databases">
        <authorList>
            <consortium name="CYATHOMIX"/>
        </authorList>
    </citation>
    <scope>NUCLEOTIDE SEQUENCE</scope>
    <source>
        <strain evidence="4">N/A</strain>
    </source>
</reference>
<evidence type="ECO:0000313" key="4">
    <source>
        <dbReference type="EMBL" id="CAJ0600073.1"/>
    </source>
</evidence>